<reference evidence="14 15" key="1">
    <citation type="journal article" date="2016" name="Proc. Natl. Acad. Sci. U.S.A.">
        <title>Comparative genomics of biotechnologically important yeasts.</title>
        <authorList>
            <person name="Riley R."/>
            <person name="Haridas S."/>
            <person name="Wolfe K.H."/>
            <person name="Lopes M.R."/>
            <person name="Hittinger C.T."/>
            <person name="Goeker M."/>
            <person name="Salamov A.A."/>
            <person name="Wisecaver J.H."/>
            <person name="Long T.M."/>
            <person name="Calvey C.H."/>
            <person name="Aerts A.L."/>
            <person name="Barry K.W."/>
            <person name="Choi C."/>
            <person name="Clum A."/>
            <person name="Coughlan A.Y."/>
            <person name="Deshpande S."/>
            <person name="Douglass A.P."/>
            <person name="Hanson S.J."/>
            <person name="Klenk H.-P."/>
            <person name="LaButti K.M."/>
            <person name="Lapidus A."/>
            <person name="Lindquist E.A."/>
            <person name="Lipzen A.M."/>
            <person name="Meier-Kolthoff J.P."/>
            <person name="Ohm R.A."/>
            <person name="Otillar R.P."/>
            <person name="Pangilinan J.L."/>
            <person name="Peng Y."/>
            <person name="Rokas A."/>
            <person name="Rosa C.A."/>
            <person name="Scheuner C."/>
            <person name="Sibirny A.A."/>
            <person name="Slot J.C."/>
            <person name="Stielow J.B."/>
            <person name="Sun H."/>
            <person name="Kurtzman C.P."/>
            <person name="Blackwell M."/>
            <person name="Grigoriev I.V."/>
            <person name="Jeffries T.W."/>
        </authorList>
    </citation>
    <scope>NUCLEOTIDE SEQUENCE [LARGE SCALE GENOMIC DNA]</scope>
    <source>
        <strain evidence="14 15">DSM 6958</strain>
    </source>
</reference>
<evidence type="ECO:0000256" key="6">
    <source>
        <dbReference type="ARBA" id="ARBA00022792"/>
    </source>
</evidence>
<dbReference type="GO" id="GO:0004129">
    <property type="term" value="F:cytochrome-c oxidase activity"/>
    <property type="evidence" value="ECO:0007669"/>
    <property type="project" value="EnsemblFungi"/>
</dbReference>
<keyword evidence="9 13" id="KW-0496">Mitochondrion</keyword>
<evidence type="ECO:0000256" key="13">
    <source>
        <dbReference type="RuleBase" id="RU368103"/>
    </source>
</evidence>
<accession>A0A1E3PER3</accession>
<evidence type="ECO:0000256" key="12">
    <source>
        <dbReference type="ARBA" id="ARBA00082700"/>
    </source>
</evidence>
<dbReference type="Proteomes" id="UP000095009">
    <property type="component" value="Unassembled WGS sequence"/>
</dbReference>
<evidence type="ECO:0000256" key="1">
    <source>
        <dbReference type="ARBA" id="ARBA00004443"/>
    </source>
</evidence>
<comment type="subunit">
    <text evidence="13">Component of the cytochrome c oxidase (complex IV, CIV), a multisubunit enzyme composed of a catalytic core of 3 subunits and several supernumerary subunits.</text>
</comment>
<keyword evidence="8 13" id="KW-0408">Iron</keyword>
<evidence type="ECO:0000256" key="5">
    <source>
        <dbReference type="ARBA" id="ARBA00022723"/>
    </source>
</evidence>
<keyword evidence="7 13" id="KW-0809">Transit peptide</keyword>
<organism evidence="14 15">
    <name type="scientific">Nadsonia fulvescens var. elongata DSM 6958</name>
    <dbReference type="NCBI Taxonomy" id="857566"/>
    <lineage>
        <taxon>Eukaryota</taxon>
        <taxon>Fungi</taxon>
        <taxon>Dikarya</taxon>
        <taxon>Ascomycota</taxon>
        <taxon>Saccharomycotina</taxon>
        <taxon>Dipodascomycetes</taxon>
        <taxon>Dipodascales</taxon>
        <taxon>Dipodascales incertae sedis</taxon>
        <taxon>Nadsonia</taxon>
    </lineage>
</organism>
<dbReference type="InterPro" id="IPR036545">
    <property type="entry name" value="Cyt_c_oxidase_su5A/6_sf"/>
</dbReference>
<evidence type="ECO:0000256" key="11">
    <source>
        <dbReference type="ARBA" id="ARBA00070174"/>
    </source>
</evidence>
<keyword evidence="10 13" id="KW-0472">Membrane</keyword>
<dbReference type="EMBL" id="KV454415">
    <property type="protein sequence ID" value="ODQ63377.1"/>
    <property type="molecule type" value="Genomic_DNA"/>
</dbReference>
<evidence type="ECO:0000256" key="8">
    <source>
        <dbReference type="ARBA" id="ARBA00023004"/>
    </source>
</evidence>
<comment type="pathway">
    <text evidence="2 13">Energy metabolism; oxidative phosphorylation.</text>
</comment>
<dbReference type="PANTHER" id="PTHR14200:SF11">
    <property type="entry name" value="CYTOCHROME C OXIDASE SUBUNIT 5A, MITOCHONDRIAL"/>
    <property type="match status" value="1"/>
</dbReference>
<dbReference type="SUPFAM" id="SSF48479">
    <property type="entry name" value="Cytochrome c oxidase subunit E"/>
    <property type="match status" value="1"/>
</dbReference>
<keyword evidence="15" id="KW-1185">Reference proteome</keyword>
<dbReference type="Gene3D" id="1.25.40.40">
    <property type="entry name" value="Cytochrome c oxidase, subunit Va/VI"/>
    <property type="match status" value="1"/>
</dbReference>
<dbReference type="FunFam" id="1.25.40.40:FF:000001">
    <property type="entry name" value="Cytochrome c oxidase subunit VI"/>
    <property type="match status" value="1"/>
</dbReference>
<dbReference type="OrthoDB" id="5778907at2759"/>
<dbReference type="AlphaFoldDB" id="A0A1E3PER3"/>
<evidence type="ECO:0000256" key="4">
    <source>
        <dbReference type="ARBA" id="ARBA00022617"/>
    </source>
</evidence>
<dbReference type="Pfam" id="PF02284">
    <property type="entry name" value="COX5A"/>
    <property type="match status" value="1"/>
</dbReference>
<evidence type="ECO:0000256" key="9">
    <source>
        <dbReference type="ARBA" id="ARBA00023128"/>
    </source>
</evidence>
<evidence type="ECO:0000256" key="10">
    <source>
        <dbReference type="ARBA" id="ARBA00023136"/>
    </source>
</evidence>
<keyword evidence="5 13" id="KW-0479">Metal-binding</keyword>
<comment type="similarity">
    <text evidence="3 13">Belongs to the cytochrome c oxidase subunit 5A family.</text>
</comment>
<dbReference type="GO" id="GO:0005743">
    <property type="term" value="C:mitochondrial inner membrane"/>
    <property type="evidence" value="ECO:0007669"/>
    <property type="project" value="UniProtKB-SubCell"/>
</dbReference>
<comment type="subcellular location">
    <subcellularLocation>
        <location evidence="1 13">Mitochondrion inner membrane</location>
        <topology evidence="1 13">Peripheral membrane protein</topology>
        <orientation evidence="1 13">Matrix side</orientation>
    </subcellularLocation>
</comment>
<evidence type="ECO:0000256" key="3">
    <source>
        <dbReference type="ARBA" id="ARBA00007972"/>
    </source>
</evidence>
<keyword evidence="4 13" id="KW-0349">Heme</keyword>
<keyword evidence="6 13" id="KW-0999">Mitochondrion inner membrane</keyword>
<dbReference type="GO" id="GO:0045277">
    <property type="term" value="C:respiratory chain complex IV"/>
    <property type="evidence" value="ECO:0007669"/>
    <property type="project" value="UniProtKB-UniRule"/>
</dbReference>
<gene>
    <name evidence="14" type="ORF">NADFUDRAFT_48240</name>
</gene>
<dbReference type="UniPathway" id="UPA00705"/>
<dbReference type="CDD" id="cd00923">
    <property type="entry name" value="Cyt_c_Oxidase_Va"/>
    <property type="match status" value="1"/>
</dbReference>
<evidence type="ECO:0000313" key="14">
    <source>
        <dbReference type="EMBL" id="ODQ63377.1"/>
    </source>
</evidence>
<dbReference type="PANTHER" id="PTHR14200">
    <property type="entry name" value="CYTOCHROME C OXIDASE POLYPEPTIDE"/>
    <property type="match status" value="1"/>
</dbReference>
<protein>
    <recommendedName>
        <fullName evidence="11 13">Cytochrome c oxidase subunit 6, mitochondrial</fullName>
    </recommendedName>
    <alternativeName>
        <fullName evidence="12 13">Cytochrome c oxidase polypeptide VI</fullName>
    </alternativeName>
</protein>
<evidence type="ECO:0000256" key="7">
    <source>
        <dbReference type="ARBA" id="ARBA00022946"/>
    </source>
</evidence>
<dbReference type="GO" id="GO:0046872">
    <property type="term" value="F:metal ion binding"/>
    <property type="evidence" value="ECO:0007669"/>
    <property type="project" value="UniProtKB-UniRule"/>
</dbReference>
<evidence type="ECO:0000256" key="2">
    <source>
        <dbReference type="ARBA" id="ARBA00004673"/>
    </source>
</evidence>
<dbReference type="STRING" id="857566.A0A1E3PER3"/>
<sequence>MVFSLAIRSALRASAPRAFAQVARPATLAMRMAQPAMVRNYSSHEETFEEFTVRFEKEFEEAYDLFEVQRVLNNCFSYDLVPAPSVLEKALQACRRVNDFPTAVRLFEGLKYKVENQSQYDEYLAELKPLREELGITLKEDLFTAEASH</sequence>
<dbReference type="GO" id="GO:0006123">
    <property type="term" value="P:mitochondrial electron transport, cytochrome c to oxygen"/>
    <property type="evidence" value="ECO:0007669"/>
    <property type="project" value="UniProtKB-UniRule"/>
</dbReference>
<evidence type="ECO:0000313" key="15">
    <source>
        <dbReference type="Proteomes" id="UP000095009"/>
    </source>
</evidence>
<name>A0A1E3PER3_9ASCO</name>
<dbReference type="InterPro" id="IPR003204">
    <property type="entry name" value="Cyt_c_oxidase_su5A/6"/>
</dbReference>
<proteinExistence type="inferred from homology"/>
<comment type="function">
    <text evidence="13">Component of the cytochrome c oxidase, the last enzyme in the mitochondrial electron transport chain which drives oxidative phosphorylation. The respiratory chain contains 3 multisubunit complexes succinate dehydrogenase (complex II, CII), ubiquinol-cytochrome c oxidoreductase (cytochrome b-c1 complex, complex III, CIII) and cytochrome c oxidase (complex IV, CIV), that cooperate to transfer electrons derived from NADH and succinate to molecular oxygen, creating an electrochemical gradient over the inner membrane that drives transmembrane transport and the ATP synthase. Cytochrome c oxidase is the component of the respiratory chain that catalyzes the reduction of oxygen to water. Electrons originating from reduced cytochrome c in the intermembrane space (IMS) are transferred via the dinuclear copper A center (CU(A)) of subunit 2 and heme A of subunit 1 to the active site in subunit 1, a binuclear center (BNC) formed by heme A3 and copper B (CU(B)). The BNC reduces molecular oxygen to 2 water molecules using 4 electrons from cytochrome c in the IMS and 4 protons from the mitochondrial matrix.</text>
</comment>